<dbReference type="EMBL" id="CABVHP010000006">
    <property type="protein sequence ID" value="VVO00422.1"/>
    <property type="molecule type" value="Genomic_DNA"/>
</dbReference>
<sequence>MKSIERDFITLFNCLWYEDFPVVQGEYTNPAGWTIHIGHIVKTCAKLLGARAGFEQGGRTDAVLKFPDGKVLSNVEWEWIEAHKDTVGEIEKLLRGHESAAFSTFISYSNEKSLSNTIEKAASLWRSASRPLIFFVVTFEMSSGNRWFQELKTYVFEGGSHRLYRSQPALPWDFAPSEHLERADGE</sequence>
<organism evidence="1 2">
    <name type="scientific">Pseudomonas fluorescens</name>
    <dbReference type="NCBI Taxonomy" id="294"/>
    <lineage>
        <taxon>Bacteria</taxon>
        <taxon>Pseudomonadati</taxon>
        <taxon>Pseudomonadota</taxon>
        <taxon>Gammaproteobacteria</taxon>
        <taxon>Pseudomonadales</taxon>
        <taxon>Pseudomonadaceae</taxon>
        <taxon>Pseudomonas</taxon>
    </lineage>
</organism>
<accession>A0A5E7CYM2</accession>
<dbReference type="RefSeq" id="WP_191635022.1">
    <property type="nucleotide sequence ID" value="NZ_CABVHP010000006.1"/>
</dbReference>
<dbReference type="Proteomes" id="UP000326557">
    <property type="component" value="Unassembled WGS sequence"/>
</dbReference>
<evidence type="ECO:0000313" key="2">
    <source>
        <dbReference type="Proteomes" id="UP000326557"/>
    </source>
</evidence>
<proteinExistence type="predicted"/>
<protein>
    <submittedName>
        <fullName evidence="1">Uncharacterized protein</fullName>
    </submittedName>
</protein>
<evidence type="ECO:0000313" key="1">
    <source>
        <dbReference type="EMBL" id="VVO00422.1"/>
    </source>
</evidence>
<gene>
    <name evidence="1" type="ORF">PS704_02614</name>
</gene>
<name>A0A5E7CYM2_PSEFL</name>
<dbReference type="AlphaFoldDB" id="A0A5E7CYM2"/>
<reference evidence="1 2" key="1">
    <citation type="submission" date="2019-09" db="EMBL/GenBank/DDBJ databases">
        <authorList>
            <person name="Chandra G."/>
            <person name="Truman W A."/>
        </authorList>
    </citation>
    <scope>NUCLEOTIDE SEQUENCE [LARGE SCALE GENOMIC DNA]</scope>
    <source>
        <strain evidence="1">PS704</strain>
    </source>
</reference>